<gene>
    <name evidence="6" type="ORF">RF55_25535</name>
</gene>
<dbReference type="InterPro" id="IPR036163">
    <property type="entry name" value="HMA_dom_sf"/>
</dbReference>
<organism evidence="6 7">
    <name type="scientific">Lasius niger</name>
    <name type="common">Black garden ant</name>
    <dbReference type="NCBI Taxonomy" id="67767"/>
    <lineage>
        <taxon>Eukaryota</taxon>
        <taxon>Metazoa</taxon>
        <taxon>Ecdysozoa</taxon>
        <taxon>Arthropoda</taxon>
        <taxon>Hexapoda</taxon>
        <taxon>Insecta</taxon>
        <taxon>Pterygota</taxon>
        <taxon>Neoptera</taxon>
        <taxon>Endopterygota</taxon>
        <taxon>Hymenoptera</taxon>
        <taxon>Apocrita</taxon>
        <taxon>Aculeata</taxon>
        <taxon>Formicoidea</taxon>
        <taxon>Formicidae</taxon>
        <taxon>Formicinae</taxon>
        <taxon>Lasius</taxon>
        <taxon>Lasius</taxon>
    </lineage>
</organism>
<dbReference type="PANTHER" id="PTHR43520">
    <property type="entry name" value="ATP7, ISOFORM B"/>
    <property type="match status" value="1"/>
</dbReference>
<dbReference type="GO" id="GO:0016020">
    <property type="term" value="C:membrane"/>
    <property type="evidence" value="ECO:0007669"/>
    <property type="project" value="TreeGrafter"/>
</dbReference>
<keyword evidence="7" id="KW-1185">Reference proteome</keyword>
<evidence type="ECO:0000256" key="2">
    <source>
        <dbReference type="ARBA" id="ARBA00022796"/>
    </source>
</evidence>
<dbReference type="Pfam" id="PF00403">
    <property type="entry name" value="HMA"/>
    <property type="match status" value="1"/>
</dbReference>
<dbReference type="Gene3D" id="3.30.70.100">
    <property type="match status" value="1"/>
</dbReference>
<evidence type="ECO:0000256" key="4">
    <source>
        <dbReference type="SAM" id="MobiDB-lite"/>
    </source>
</evidence>
<feature type="domain" description="HMA" evidence="5">
    <location>
        <begin position="39"/>
        <end position="104"/>
    </location>
</feature>
<accession>A0A0J7JTS9</accession>
<dbReference type="PROSITE" id="PS50846">
    <property type="entry name" value="HMA_2"/>
    <property type="match status" value="1"/>
</dbReference>
<proteinExistence type="predicted"/>
<evidence type="ECO:0000313" key="7">
    <source>
        <dbReference type="Proteomes" id="UP000036403"/>
    </source>
</evidence>
<dbReference type="Proteomes" id="UP000036403">
    <property type="component" value="Unassembled WGS sequence"/>
</dbReference>
<dbReference type="SUPFAM" id="SSF55008">
    <property type="entry name" value="HMA, heavy metal-associated domain"/>
    <property type="match status" value="1"/>
</dbReference>
<protein>
    <submittedName>
        <fullName evidence="6">Atpase p</fullName>
    </submittedName>
</protein>
<keyword evidence="2" id="KW-0813">Transport</keyword>
<keyword evidence="2" id="KW-0406">Ion transport</keyword>
<evidence type="ECO:0000256" key="3">
    <source>
        <dbReference type="ARBA" id="ARBA00022967"/>
    </source>
</evidence>
<dbReference type="PANTHER" id="PTHR43520:SF8">
    <property type="entry name" value="P-TYPE CU(+) TRANSPORTER"/>
    <property type="match status" value="1"/>
</dbReference>
<feature type="non-terminal residue" evidence="6">
    <location>
        <position position="147"/>
    </location>
</feature>
<keyword evidence="3" id="KW-1278">Translocase</keyword>
<name>A0A0J7JTS9_LASNI</name>
<dbReference type="CDD" id="cd00371">
    <property type="entry name" value="HMA"/>
    <property type="match status" value="1"/>
</dbReference>
<evidence type="ECO:0000256" key="1">
    <source>
        <dbReference type="ARBA" id="ARBA00022723"/>
    </source>
</evidence>
<dbReference type="EMBL" id="LBMM01032662">
    <property type="protein sequence ID" value="KMQ81693.1"/>
    <property type="molecule type" value="Genomic_DNA"/>
</dbReference>
<dbReference type="GO" id="GO:0005507">
    <property type="term" value="F:copper ion binding"/>
    <property type="evidence" value="ECO:0007669"/>
    <property type="project" value="TreeGrafter"/>
</dbReference>
<keyword evidence="2" id="KW-0186">Copper</keyword>
<sequence>MGGLPAQQAKRQAGSGATYGGRKPMTPPVAVDPAVVMDASLTLALDGMHCAACAVSIERVLNRLSGVEAHVNFASASAQISYASAAANADSLIARVRAIGFDASVQSALNEDALDAREAQQTRRWRRQALRCALAALLSLPLLAQML</sequence>
<comment type="caution">
    <text evidence="6">The sequence shown here is derived from an EMBL/GenBank/DDBJ whole genome shotgun (WGS) entry which is preliminary data.</text>
</comment>
<reference evidence="6 7" key="1">
    <citation type="submission" date="2015-04" db="EMBL/GenBank/DDBJ databases">
        <title>Lasius niger genome sequencing.</title>
        <authorList>
            <person name="Konorov E.A."/>
            <person name="Nikitin M.A."/>
            <person name="Kirill M.V."/>
            <person name="Chang P."/>
        </authorList>
    </citation>
    <scope>NUCLEOTIDE SEQUENCE [LARGE SCALE GENOMIC DNA]</scope>
    <source>
        <tissue evidence="6">Whole</tissue>
    </source>
</reference>
<keyword evidence="1" id="KW-0479">Metal-binding</keyword>
<dbReference type="PaxDb" id="67767-A0A0J7JTS9"/>
<dbReference type="GO" id="GO:0043682">
    <property type="term" value="F:P-type divalent copper transporter activity"/>
    <property type="evidence" value="ECO:0007669"/>
    <property type="project" value="TreeGrafter"/>
</dbReference>
<dbReference type="AlphaFoldDB" id="A0A0J7JTS9"/>
<keyword evidence="2" id="KW-0187">Copper transport</keyword>
<dbReference type="InterPro" id="IPR006121">
    <property type="entry name" value="HMA_dom"/>
</dbReference>
<dbReference type="InterPro" id="IPR017969">
    <property type="entry name" value="Heavy-metal-associated_CS"/>
</dbReference>
<evidence type="ECO:0000259" key="5">
    <source>
        <dbReference type="PROSITE" id="PS50846"/>
    </source>
</evidence>
<dbReference type="FunFam" id="3.30.70.100:FF:000005">
    <property type="entry name" value="Copper-exporting P-type ATPase A"/>
    <property type="match status" value="1"/>
</dbReference>
<dbReference type="STRING" id="67767.A0A0J7JTS9"/>
<dbReference type="GO" id="GO:0055070">
    <property type="term" value="P:copper ion homeostasis"/>
    <property type="evidence" value="ECO:0007669"/>
    <property type="project" value="TreeGrafter"/>
</dbReference>
<dbReference type="PROSITE" id="PS01047">
    <property type="entry name" value="HMA_1"/>
    <property type="match status" value="1"/>
</dbReference>
<evidence type="ECO:0000313" key="6">
    <source>
        <dbReference type="EMBL" id="KMQ81693.1"/>
    </source>
</evidence>
<feature type="region of interest" description="Disordered" evidence="4">
    <location>
        <begin position="1"/>
        <end position="24"/>
    </location>
</feature>